<keyword evidence="2" id="KW-1133">Transmembrane helix</keyword>
<dbReference type="Proteomes" id="UP001152087">
    <property type="component" value="Unassembled WGS sequence"/>
</dbReference>
<dbReference type="AlphaFoldDB" id="A0A9W8QSC6"/>
<keyword evidence="1" id="KW-0175">Coiled coil</keyword>
<gene>
    <name evidence="3" type="ORF">NW755_014268</name>
</gene>
<feature type="coiled-coil region" evidence="1">
    <location>
        <begin position="27"/>
        <end position="54"/>
    </location>
</feature>
<keyword evidence="4" id="KW-1185">Reference proteome</keyword>
<proteinExistence type="predicted"/>
<reference evidence="3" key="1">
    <citation type="submission" date="2022-09" db="EMBL/GenBank/DDBJ databases">
        <title>Fusarium specimens isolated from Avocado Roots.</title>
        <authorList>
            <person name="Stajich J."/>
            <person name="Roper C."/>
            <person name="Heimlech-Rivalta G."/>
        </authorList>
    </citation>
    <scope>NUCLEOTIDE SEQUENCE</scope>
    <source>
        <strain evidence="3">A02</strain>
    </source>
</reference>
<keyword evidence="2" id="KW-0812">Transmembrane</keyword>
<feature type="transmembrane region" description="Helical" evidence="2">
    <location>
        <begin position="6"/>
        <end position="30"/>
    </location>
</feature>
<keyword evidence="2" id="KW-0472">Membrane</keyword>
<name>A0A9W8QSC6_9HYPO</name>
<accession>A0A9W8QSC6</accession>
<sequence length="528" mass="60208">MPVPEALGFIGFAATAFGLLTTSVSNLNALGHNVRKFRRRVETLQRTVETCEAVLLAWNNAWNYNNYSQDVYRFLWGQHYDAITNARAAVDRDARDLQSRIESVLGTTSSNPRWKRFFALHRAPILRRLVYALCSDASLSREITQLKDNLGNLQTLSDLRLKSLSGTRLITPITAPLATRLGNLVEFGRDLFQNLRQVGMASDWALELRPPEKDWDAEAWRDMKFLQVWLMFIDGSPQDGQWRRVILRYALGDRTSPDDWAFWVVNPGDNANPPGQVFNPTVSDDRLHAQKTVPFRTLFKQGFFDSRPVYKAWEADQAHLLLSLSNWAMLLWKSDWTTNICCSGIRFVRVGTDAEAARVKGPCLHSLTIQQSHDRVQHGRQVQQAGNEECYHRHPRSKDLGLVLAETICATPFRQPATDTSQYERWNGSAWEEINERDLLNKVHNKSGSDKLRKAVEFCLNADDTADDADGIASFYLEYVEQVLTPIRVWCKRLQDNQRRYIDDVVVALLGRAWPNGAFEVPTAVEAV</sequence>
<protein>
    <submittedName>
        <fullName evidence="3">Uncharacterized protein</fullName>
    </submittedName>
</protein>
<comment type="caution">
    <text evidence="3">The sequence shown here is derived from an EMBL/GenBank/DDBJ whole genome shotgun (WGS) entry which is preliminary data.</text>
</comment>
<evidence type="ECO:0000313" key="3">
    <source>
        <dbReference type="EMBL" id="KAJ4176702.1"/>
    </source>
</evidence>
<dbReference type="EMBL" id="JAOQAV010000162">
    <property type="protein sequence ID" value="KAJ4176702.1"/>
    <property type="molecule type" value="Genomic_DNA"/>
</dbReference>
<evidence type="ECO:0000256" key="2">
    <source>
        <dbReference type="SAM" id="Phobius"/>
    </source>
</evidence>
<organism evidence="3 4">
    <name type="scientific">Fusarium falciforme</name>
    <dbReference type="NCBI Taxonomy" id="195108"/>
    <lineage>
        <taxon>Eukaryota</taxon>
        <taxon>Fungi</taxon>
        <taxon>Dikarya</taxon>
        <taxon>Ascomycota</taxon>
        <taxon>Pezizomycotina</taxon>
        <taxon>Sordariomycetes</taxon>
        <taxon>Hypocreomycetidae</taxon>
        <taxon>Hypocreales</taxon>
        <taxon>Nectriaceae</taxon>
        <taxon>Fusarium</taxon>
        <taxon>Fusarium solani species complex</taxon>
    </lineage>
</organism>
<evidence type="ECO:0000256" key="1">
    <source>
        <dbReference type="SAM" id="Coils"/>
    </source>
</evidence>
<evidence type="ECO:0000313" key="4">
    <source>
        <dbReference type="Proteomes" id="UP001152087"/>
    </source>
</evidence>